<sequence length="68" mass="7327">MSMGWMTQVASIPEAPPLAKGFTVFHTPLDASVAAAAGWLGGGLTERRKRWWEGGESDAVQSPGWLDR</sequence>
<protein>
    <submittedName>
        <fullName evidence="1">Uncharacterized protein</fullName>
    </submittedName>
</protein>
<reference evidence="1" key="1">
    <citation type="journal article" date="2013" name="Nat. Commun.">
        <title>Whole-genome sequencing of Oryza brachyantha reveals mechanisms underlying Oryza genome evolution.</title>
        <authorList>
            <person name="Chen J."/>
            <person name="Huang Q."/>
            <person name="Gao D."/>
            <person name="Wang J."/>
            <person name="Lang Y."/>
            <person name="Liu T."/>
            <person name="Li B."/>
            <person name="Bai Z."/>
            <person name="Luis Goicoechea J."/>
            <person name="Liang C."/>
            <person name="Chen C."/>
            <person name="Zhang W."/>
            <person name="Sun S."/>
            <person name="Liao Y."/>
            <person name="Zhang X."/>
            <person name="Yang L."/>
            <person name="Song C."/>
            <person name="Wang M."/>
            <person name="Shi J."/>
            <person name="Liu G."/>
            <person name="Liu J."/>
            <person name="Zhou H."/>
            <person name="Zhou W."/>
            <person name="Yu Q."/>
            <person name="An N."/>
            <person name="Chen Y."/>
            <person name="Cai Q."/>
            <person name="Wang B."/>
            <person name="Liu B."/>
            <person name="Min J."/>
            <person name="Huang Y."/>
            <person name="Wu H."/>
            <person name="Li Z."/>
            <person name="Zhang Y."/>
            <person name="Yin Y."/>
            <person name="Song W."/>
            <person name="Jiang J."/>
            <person name="Jackson S.A."/>
            <person name="Wing R.A."/>
            <person name="Wang J."/>
            <person name="Chen M."/>
        </authorList>
    </citation>
    <scope>NUCLEOTIDE SEQUENCE [LARGE SCALE GENOMIC DNA]</scope>
    <source>
        <strain evidence="1">cv. IRGC 101232</strain>
    </source>
</reference>
<dbReference type="EnsemblPlants" id="OB11G19170.1">
    <property type="protein sequence ID" value="OB11G19170.1"/>
    <property type="gene ID" value="OB11G19170"/>
</dbReference>
<keyword evidence="2" id="KW-1185">Reference proteome</keyword>
<dbReference type="Proteomes" id="UP000006038">
    <property type="component" value="Chromosome 11"/>
</dbReference>
<dbReference type="AlphaFoldDB" id="J3N7Y1"/>
<dbReference type="HOGENOM" id="CLU_2797997_0_0_1"/>
<organism evidence="1">
    <name type="scientific">Oryza brachyantha</name>
    <name type="common">malo sina</name>
    <dbReference type="NCBI Taxonomy" id="4533"/>
    <lineage>
        <taxon>Eukaryota</taxon>
        <taxon>Viridiplantae</taxon>
        <taxon>Streptophyta</taxon>
        <taxon>Embryophyta</taxon>
        <taxon>Tracheophyta</taxon>
        <taxon>Spermatophyta</taxon>
        <taxon>Magnoliopsida</taxon>
        <taxon>Liliopsida</taxon>
        <taxon>Poales</taxon>
        <taxon>Poaceae</taxon>
        <taxon>BOP clade</taxon>
        <taxon>Oryzoideae</taxon>
        <taxon>Oryzeae</taxon>
        <taxon>Oryzinae</taxon>
        <taxon>Oryza</taxon>
    </lineage>
</organism>
<accession>J3N7Y1</accession>
<evidence type="ECO:0000313" key="2">
    <source>
        <dbReference type="Proteomes" id="UP000006038"/>
    </source>
</evidence>
<reference evidence="1" key="2">
    <citation type="submission" date="2013-04" db="UniProtKB">
        <authorList>
            <consortium name="EnsemblPlants"/>
        </authorList>
    </citation>
    <scope>IDENTIFICATION</scope>
</reference>
<name>J3N7Y1_ORYBR</name>
<evidence type="ECO:0000313" key="1">
    <source>
        <dbReference type="EnsemblPlants" id="OB11G19170.1"/>
    </source>
</evidence>
<dbReference type="Gramene" id="OB11G19170.1">
    <property type="protein sequence ID" value="OB11G19170.1"/>
    <property type="gene ID" value="OB11G19170"/>
</dbReference>
<proteinExistence type="predicted"/>